<dbReference type="PANTHER" id="PTHR11669:SF20">
    <property type="entry name" value="REPLICATION FACTOR C SUBUNIT 4"/>
    <property type="match status" value="1"/>
</dbReference>
<evidence type="ECO:0000313" key="9">
    <source>
        <dbReference type="EMBL" id="QQR92706.1"/>
    </source>
</evidence>
<dbReference type="GO" id="GO:0003689">
    <property type="term" value="F:DNA clamp loader activity"/>
    <property type="evidence" value="ECO:0007669"/>
    <property type="project" value="UniProtKB-UniRule"/>
</dbReference>
<evidence type="ECO:0000256" key="6">
    <source>
        <dbReference type="ARBA" id="ARBA00031749"/>
    </source>
</evidence>
<feature type="binding site" evidence="7">
    <location>
        <begin position="50"/>
        <end position="57"/>
    </location>
    <ligand>
        <name>ATP</name>
        <dbReference type="ChEBI" id="CHEBI:30616"/>
    </ligand>
</feature>
<dbReference type="InterPro" id="IPR050238">
    <property type="entry name" value="DNA_Rep/Repair_Clamp_Loader"/>
</dbReference>
<dbReference type="FunFam" id="3.40.50.300:FF:000952">
    <property type="entry name" value="Replication factor C subunit 2"/>
    <property type="match status" value="1"/>
</dbReference>
<dbReference type="InterPro" id="IPR003959">
    <property type="entry name" value="ATPase_AAA_core"/>
</dbReference>
<keyword evidence="4 7" id="KW-0547">Nucleotide-binding</keyword>
<evidence type="ECO:0000256" key="7">
    <source>
        <dbReference type="HAMAP-Rule" id="MF_01509"/>
    </source>
</evidence>
<dbReference type="GO" id="GO:0005524">
    <property type="term" value="F:ATP binding"/>
    <property type="evidence" value="ECO:0007669"/>
    <property type="project" value="UniProtKB-UniRule"/>
</dbReference>
<dbReference type="CDD" id="cd18140">
    <property type="entry name" value="HLD_clamp_RFC"/>
    <property type="match status" value="1"/>
</dbReference>
<keyword evidence="5 7" id="KW-0067">ATP-binding</keyword>
<dbReference type="GO" id="GO:0006281">
    <property type="term" value="P:DNA repair"/>
    <property type="evidence" value="ECO:0007669"/>
    <property type="project" value="TreeGrafter"/>
</dbReference>
<comment type="function">
    <text evidence="7">Part of the RFC clamp loader complex which loads the PCNA sliding clamp onto DNA.</text>
</comment>
<dbReference type="SMART" id="SM00382">
    <property type="entry name" value="AAA"/>
    <property type="match status" value="1"/>
</dbReference>
<dbReference type="Gene3D" id="1.10.8.60">
    <property type="match status" value="1"/>
</dbReference>
<comment type="similarity">
    <text evidence="1 7">Belongs to the activator 1 small subunits family. RfcS subfamily.</text>
</comment>
<reference evidence="9" key="1">
    <citation type="submission" date="2020-11" db="EMBL/GenBank/DDBJ databases">
        <title>Connecting structure to function with the recovery of over 1000 high-quality activated sludge metagenome-assembled genomes encoding full-length rRNA genes using long-read sequencing.</title>
        <authorList>
            <person name="Singleton C.M."/>
            <person name="Petriglieri F."/>
            <person name="Kristensen J.M."/>
            <person name="Kirkegaard R.H."/>
            <person name="Michaelsen T.Y."/>
            <person name="Andersen M.H."/>
            <person name="Karst S.M."/>
            <person name="Dueholm M.S."/>
            <person name="Nielsen P.H."/>
            <person name="Albertsen M."/>
        </authorList>
    </citation>
    <scope>NUCLEOTIDE SEQUENCE</scope>
    <source>
        <strain evidence="9">Fred_18-Q3-R57-64_BAT3C.431</strain>
    </source>
</reference>
<dbReference type="Gene3D" id="3.40.50.300">
    <property type="entry name" value="P-loop containing nucleotide triphosphate hydrolases"/>
    <property type="match status" value="1"/>
</dbReference>
<evidence type="ECO:0000256" key="4">
    <source>
        <dbReference type="ARBA" id="ARBA00022741"/>
    </source>
</evidence>
<comment type="subunit">
    <text evidence="7">Heteromultimer composed of small subunits (RfcS) and large subunits (RfcL).</text>
</comment>
<gene>
    <name evidence="7" type="primary">rfcS</name>
    <name evidence="9" type="ORF">IPJ89_00475</name>
</gene>
<evidence type="ECO:0000256" key="1">
    <source>
        <dbReference type="ARBA" id="ARBA00009668"/>
    </source>
</evidence>
<dbReference type="SUPFAM" id="SSF48019">
    <property type="entry name" value="post-AAA+ oligomerization domain-like"/>
    <property type="match status" value="1"/>
</dbReference>
<evidence type="ECO:0000256" key="3">
    <source>
        <dbReference type="ARBA" id="ARBA00022705"/>
    </source>
</evidence>
<evidence type="ECO:0000256" key="5">
    <source>
        <dbReference type="ARBA" id="ARBA00022840"/>
    </source>
</evidence>
<dbReference type="GO" id="GO:0006261">
    <property type="term" value="P:DNA-templated DNA replication"/>
    <property type="evidence" value="ECO:0007669"/>
    <property type="project" value="TreeGrafter"/>
</dbReference>
<dbReference type="InterPro" id="IPR003593">
    <property type="entry name" value="AAA+_ATPase"/>
</dbReference>
<keyword evidence="3 7" id="KW-0235">DNA replication</keyword>
<dbReference type="SUPFAM" id="SSF52540">
    <property type="entry name" value="P-loop containing nucleoside triphosphate hydrolases"/>
    <property type="match status" value="1"/>
</dbReference>
<proteinExistence type="inferred from homology"/>
<dbReference type="InterPro" id="IPR008921">
    <property type="entry name" value="DNA_pol3_clamp-load_cplx_C"/>
</dbReference>
<dbReference type="AlphaFoldDB" id="A0A7T9I248"/>
<dbReference type="EMBL" id="CP064981">
    <property type="protein sequence ID" value="QQR92706.1"/>
    <property type="molecule type" value="Genomic_DNA"/>
</dbReference>
<evidence type="ECO:0000259" key="8">
    <source>
        <dbReference type="SMART" id="SM00382"/>
    </source>
</evidence>
<dbReference type="Pfam" id="PF08542">
    <property type="entry name" value="Rep_fac_C"/>
    <property type="match status" value="1"/>
</dbReference>
<dbReference type="FunFam" id="1.20.272.10:FF:000029">
    <property type="entry name" value="Replication factor C small subunit"/>
    <property type="match status" value="1"/>
</dbReference>
<organism evidence="9">
    <name type="scientific">Candidatus Iainarchaeum sp</name>
    <dbReference type="NCBI Taxonomy" id="3101447"/>
    <lineage>
        <taxon>Archaea</taxon>
        <taxon>Candidatus Iainarchaeota</taxon>
        <taxon>Candidatus Iainarchaeia</taxon>
        <taxon>Candidatus Iainarchaeales</taxon>
        <taxon>Candidatus Iainarchaeaceae</taxon>
        <taxon>Candidatus Iainarchaeum</taxon>
    </lineage>
</organism>
<dbReference type="HAMAP" id="MF_01509">
    <property type="entry name" value="RfcS"/>
    <property type="match status" value="1"/>
</dbReference>
<dbReference type="GO" id="GO:0003677">
    <property type="term" value="F:DNA binding"/>
    <property type="evidence" value="ECO:0007669"/>
    <property type="project" value="InterPro"/>
</dbReference>
<accession>A0A7T9I248</accession>
<dbReference type="InterPro" id="IPR023748">
    <property type="entry name" value="Rep_factor-C_ssu_arc"/>
</dbReference>
<dbReference type="InterPro" id="IPR047854">
    <property type="entry name" value="RFC_lid"/>
</dbReference>
<dbReference type="Proteomes" id="UP000596004">
    <property type="component" value="Chromosome"/>
</dbReference>
<protein>
    <recommendedName>
        <fullName evidence="2 7">Replication factor C small subunit</fullName>
        <shortName evidence="7">RFC small subunit</shortName>
    </recommendedName>
    <alternativeName>
        <fullName evidence="6 7">Clamp loader small subunit</fullName>
    </alternativeName>
</protein>
<name>A0A7T9I248_9ARCH</name>
<dbReference type="Pfam" id="PF00004">
    <property type="entry name" value="AAA"/>
    <property type="match status" value="1"/>
</dbReference>
<dbReference type="InterPro" id="IPR027417">
    <property type="entry name" value="P-loop_NTPase"/>
</dbReference>
<dbReference type="GO" id="GO:0005663">
    <property type="term" value="C:DNA replication factor C complex"/>
    <property type="evidence" value="ECO:0007669"/>
    <property type="project" value="InterPro"/>
</dbReference>
<dbReference type="PANTHER" id="PTHR11669">
    <property type="entry name" value="REPLICATION FACTOR C / DNA POLYMERASE III GAMMA-TAU SUBUNIT"/>
    <property type="match status" value="1"/>
</dbReference>
<dbReference type="GO" id="GO:0016887">
    <property type="term" value="F:ATP hydrolysis activity"/>
    <property type="evidence" value="ECO:0007669"/>
    <property type="project" value="InterPro"/>
</dbReference>
<feature type="domain" description="AAA+ ATPase" evidence="8">
    <location>
        <begin position="42"/>
        <end position="165"/>
    </location>
</feature>
<dbReference type="InterPro" id="IPR013748">
    <property type="entry name" value="Rep_factorC_C"/>
</dbReference>
<dbReference type="Gene3D" id="1.20.272.10">
    <property type="match status" value="1"/>
</dbReference>
<dbReference type="NCBIfam" id="NF001679">
    <property type="entry name" value="PRK00440.1"/>
    <property type="match status" value="1"/>
</dbReference>
<sequence>MHATDTTLQLPWVEKYRPQKLAQVVGQRDITSRLESYVSTRNLPNMMFAGPAGIGKTTSAVALAKELFGSDFERNFLELNASDDRGIDVVRNTIKEFARTLAFNADFKIIFLDESDALTADAQQALRRTMEKYTKTCRFVLSCNYSSRIIEPIQSRCVVFRFKPLQSKDLEAQLKHIAEQEKLSVDAKAYEALIYVSEGDLRKAVNTLQACAALEKKITDDTVYSVANRAKPKEIKALLEKSFEGKFMEARTQLDALMNEHGLSGEDIIAQLHRELLEWPENEVDSKTKIMLVDKIGEYDFRMVEGANERIQLEALIANIALLNAAKK</sequence>
<dbReference type="Pfam" id="PF21960">
    <property type="entry name" value="RCF1-5-like_lid"/>
    <property type="match status" value="1"/>
</dbReference>
<evidence type="ECO:0000256" key="2">
    <source>
        <dbReference type="ARBA" id="ARBA00014164"/>
    </source>
</evidence>
<dbReference type="CDD" id="cd00009">
    <property type="entry name" value="AAA"/>
    <property type="match status" value="1"/>
</dbReference>